<name>A0AAE4B2B7_9ACTN</name>
<organism evidence="1 2">
    <name type="scientific">Catenuloplanes indicus</name>
    <dbReference type="NCBI Taxonomy" id="137267"/>
    <lineage>
        <taxon>Bacteria</taxon>
        <taxon>Bacillati</taxon>
        <taxon>Actinomycetota</taxon>
        <taxon>Actinomycetes</taxon>
        <taxon>Micromonosporales</taxon>
        <taxon>Micromonosporaceae</taxon>
        <taxon>Catenuloplanes</taxon>
    </lineage>
</organism>
<dbReference type="SUPFAM" id="SSF53335">
    <property type="entry name" value="S-adenosyl-L-methionine-dependent methyltransferases"/>
    <property type="match status" value="1"/>
</dbReference>
<dbReference type="EMBL" id="JAUSUZ010000001">
    <property type="protein sequence ID" value="MDQ0371524.1"/>
    <property type="molecule type" value="Genomic_DNA"/>
</dbReference>
<dbReference type="Proteomes" id="UP001240236">
    <property type="component" value="Unassembled WGS sequence"/>
</dbReference>
<accession>A0AAE4B2B7</accession>
<keyword evidence="2" id="KW-1185">Reference proteome</keyword>
<evidence type="ECO:0008006" key="3">
    <source>
        <dbReference type="Google" id="ProtNLM"/>
    </source>
</evidence>
<dbReference type="RefSeq" id="WP_307248368.1">
    <property type="nucleotide sequence ID" value="NZ_JAUSUZ010000001.1"/>
</dbReference>
<dbReference type="InterPro" id="IPR029063">
    <property type="entry name" value="SAM-dependent_MTases_sf"/>
</dbReference>
<gene>
    <name evidence="1" type="ORF">J2S42_008193</name>
</gene>
<comment type="caution">
    <text evidence="1">The sequence shown here is derived from an EMBL/GenBank/DDBJ whole genome shotgun (WGS) entry which is preliminary data.</text>
</comment>
<dbReference type="Pfam" id="PF04672">
    <property type="entry name" value="Methyltransf_19"/>
    <property type="match status" value="1"/>
</dbReference>
<dbReference type="AlphaFoldDB" id="A0AAE4B2B7"/>
<evidence type="ECO:0000313" key="1">
    <source>
        <dbReference type="EMBL" id="MDQ0371524.1"/>
    </source>
</evidence>
<sequence length="105" mass="11268">MTEAQPDTTTVSSARVWNHLLGGTDDFPVDRTVGDRIRQACRTSWFSPASSAGSWSVRSPTWPGTRRVRQVLDIGAGLPTANNTHEIARRIAPATTAPPARSSPG</sequence>
<evidence type="ECO:0000313" key="2">
    <source>
        <dbReference type="Proteomes" id="UP001240236"/>
    </source>
</evidence>
<dbReference type="Gene3D" id="3.40.50.150">
    <property type="entry name" value="Vaccinia Virus protein VP39"/>
    <property type="match status" value="1"/>
</dbReference>
<dbReference type="InterPro" id="IPR006764">
    <property type="entry name" value="SAM_dep_MeTrfase_SAV2177_type"/>
</dbReference>
<proteinExistence type="predicted"/>
<protein>
    <recommendedName>
        <fullName evidence="3">SAM-dependent methyltransferase</fullName>
    </recommendedName>
</protein>
<reference evidence="1 2" key="1">
    <citation type="submission" date="2023-07" db="EMBL/GenBank/DDBJ databases">
        <title>Sequencing the genomes of 1000 actinobacteria strains.</title>
        <authorList>
            <person name="Klenk H.-P."/>
        </authorList>
    </citation>
    <scope>NUCLEOTIDE SEQUENCE [LARGE SCALE GENOMIC DNA]</scope>
    <source>
        <strain evidence="1 2">DSM 44709</strain>
    </source>
</reference>